<evidence type="ECO:0000256" key="2">
    <source>
        <dbReference type="HAMAP-Rule" id="MF_00634"/>
    </source>
</evidence>
<dbReference type="EMBL" id="JBHPON010000003">
    <property type="protein sequence ID" value="MFC6037743.1"/>
    <property type="molecule type" value="Genomic_DNA"/>
</dbReference>
<comment type="caution">
    <text evidence="3">The sequence shown here is derived from an EMBL/GenBank/DDBJ whole genome shotgun (WGS) entry which is preliminary data.</text>
</comment>
<dbReference type="SUPFAM" id="SSF69786">
    <property type="entry name" value="YggU-like"/>
    <property type="match status" value="1"/>
</dbReference>
<dbReference type="InterPro" id="IPR003746">
    <property type="entry name" value="DUF167"/>
</dbReference>
<accession>A0ABW1L3T6</accession>
<evidence type="ECO:0000313" key="3">
    <source>
        <dbReference type="EMBL" id="MFC6037743.1"/>
    </source>
</evidence>
<evidence type="ECO:0000313" key="4">
    <source>
        <dbReference type="Proteomes" id="UP001596116"/>
    </source>
</evidence>
<dbReference type="NCBIfam" id="TIGR00251">
    <property type="entry name" value="DUF167 family protein"/>
    <property type="match status" value="1"/>
</dbReference>
<comment type="similarity">
    <text evidence="1 2">Belongs to the UPF0235 family.</text>
</comment>
<dbReference type="HAMAP" id="MF_00634">
    <property type="entry name" value="UPF0235"/>
    <property type="match status" value="1"/>
</dbReference>
<dbReference type="SMART" id="SM01152">
    <property type="entry name" value="DUF167"/>
    <property type="match status" value="1"/>
</dbReference>
<sequence>MSRPEFYEMTQEGARLFVRASPGAKADAIAGVWLGPEGEARLAVKVSAPPDKGKANAAIVKLLAKVLGLPKSAFLIASGETSRLKVVDIRVEKKALTAALQNLASE</sequence>
<organism evidence="3 4">
    <name type="scientific">Hyphococcus aureus</name>
    <dbReference type="NCBI Taxonomy" id="2666033"/>
    <lineage>
        <taxon>Bacteria</taxon>
        <taxon>Pseudomonadati</taxon>
        <taxon>Pseudomonadota</taxon>
        <taxon>Alphaproteobacteria</taxon>
        <taxon>Parvularculales</taxon>
        <taxon>Parvularculaceae</taxon>
        <taxon>Hyphococcus</taxon>
    </lineage>
</organism>
<dbReference type="PANTHER" id="PTHR13420">
    <property type="entry name" value="UPF0235 PROTEIN C15ORF40"/>
    <property type="match status" value="1"/>
</dbReference>
<dbReference type="Pfam" id="PF02594">
    <property type="entry name" value="DUF167"/>
    <property type="match status" value="1"/>
</dbReference>
<dbReference type="Proteomes" id="UP001596116">
    <property type="component" value="Unassembled WGS sequence"/>
</dbReference>
<dbReference type="InterPro" id="IPR036591">
    <property type="entry name" value="YggU-like_sf"/>
</dbReference>
<proteinExistence type="inferred from homology"/>
<dbReference type="RefSeq" id="WP_379880865.1">
    <property type="nucleotide sequence ID" value="NZ_JBHPON010000003.1"/>
</dbReference>
<dbReference type="Gene3D" id="3.30.1200.10">
    <property type="entry name" value="YggU-like"/>
    <property type="match status" value="1"/>
</dbReference>
<keyword evidence="4" id="KW-1185">Reference proteome</keyword>
<protein>
    <recommendedName>
        <fullName evidence="2">UPF0235 protein ACFMB1_19475</fullName>
    </recommendedName>
</protein>
<gene>
    <name evidence="3" type="ORF">ACFMB1_19475</name>
</gene>
<dbReference type="PANTHER" id="PTHR13420:SF7">
    <property type="entry name" value="UPF0235 PROTEIN C15ORF40"/>
    <property type="match status" value="1"/>
</dbReference>
<name>A0ABW1L3T6_9PROT</name>
<evidence type="ECO:0000256" key="1">
    <source>
        <dbReference type="ARBA" id="ARBA00010364"/>
    </source>
</evidence>
<reference evidence="3 4" key="1">
    <citation type="submission" date="2024-09" db="EMBL/GenBank/DDBJ databases">
        <authorList>
            <person name="Zhang Z.-H."/>
        </authorList>
    </citation>
    <scope>NUCLEOTIDE SEQUENCE [LARGE SCALE GENOMIC DNA]</scope>
    <source>
        <strain evidence="3 4">HHTR114</strain>
    </source>
</reference>